<keyword evidence="7" id="KW-0418">Kinase</keyword>
<name>A0A067BZ86_SAPPC</name>
<feature type="binding site" evidence="3">
    <location>
        <position position="200"/>
    </location>
    <ligand>
        <name>ATP</name>
        <dbReference type="ChEBI" id="CHEBI:30616"/>
    </ligand>
</feature>
<keyword evidence="2 3" id="KW-0067">ATP-binding</keyword>
<dbReference type="EMBL" id="KK583341">
    <property type="protein sequence ID" value="KDO19621.1"/>
    <property type="molecule type" value="Genomic_DNA"/>
</dbReference>
<evidence type="ECO:0000259" key="6">
    <source>
        <dbReference type="PROSITE" id="PS50011"/>
    </source>
</evidence>
<dbReference type="SUPFAM" id="SSF56112">
    <property type="entry name" value="Protein kinase-like (PK-like)"/>
    <property type="match status" value="1"/>
</dbReference>
<dbReference type="PROSITE" id="PS00108">
    <property type="entry name" value="PROTEIN_KINASE_ST"/>
    <property type="match status" value="1"/>
</dbReference>
<keyword evidence="7" id="KW-0808">Transferase</keyword>
<dbReference type="Proteomes" id="UP000030745">
    <property type="component" value="Unassembled WGS sequence"/>
</dbReference>
<evidence type="ECO:0000256" key="2">
    <source>
        <dbReference type="ARBA" id="ARBA00022840"/>
    </source>
</evidence>
<dbReference type="GeneID" id="24136107"/>
<protein>
    <submittedName>
        <fullName evidence="7">CAMK protein kinase</fullName>
    </submittedName>
</protein>
<sequence>MRIAARHSSPEATTTRSSFASSSSSRSSVSVPMVTLSLPDVSQHPTTTAVHIKVPELHGVLQERNSSKRFRWLQWKRQKTTSSATDCWVDFDGDTWRWFPRTGPGVYKASPTHVLSITPLSRIDVATDGSCFQLFDDGTAFTFYTSSRDQCASWTAALEAAMVAQAFLAKYHLGPVLGSGGSASVHSLVLQNAPTDLVVKLVIGQKDLVENEIAILSHLSTAPPSLRAHVPTLVKAIDLREQQATGLVLPRYDGGSLHDRMRSLPPLTATNVASREVAAKRLMRSLLRILELLHGADVLHLDLKPANILFKTHEDDCTQLVLIDFGLAMRPSAYDHKNALHDAVRGTPGYLAPELLSMDHDGPLPVSSATDVFSAGVLLYKYLLGVAPFQGATKGQLLERMRQGQMVRPKATWALLSVNAQDFVMSMLQRKPHHRASTSSLQTHPWLATSD</sequence>
<dbReference type="RefSeq" id="XP_012209670.1">
    <property type="nucleotide sequence ID" value="XM_012354280.1"/>
</dbReference>
<organism evidence="7 8">
    <name type="scientific">Saprolegnia parasitica (strain CBS 223.65)</name>
    <dbReference type="NCBI Taxonomy" id="695850"/>
    <lineage>
        <taxon>Eukaryota</taxon>
        <taxon>Sar</taxon>
        <taxon>Stramenopiles</taxon>
        <taxon>Oomycota</taxon>
        <taxon>Saprolegniomycetes</taxon>
        <taxon>Saprolegniales</taxon>
        <taxon>Saprolegniaceae</taxon>
        <taxon>Saprolegnia</taxon>
    </lineage>
</organism>
<evidence type="ECO:0000313" key="8">
    <source>
        <dbReference type="Proteomes" id="UP000030745"/>
    </source>
</evidence>
<dbReference type="STRING" id="695850.A0A067BZ86"/>
<feature type="compositionally biased region" description="Low complexity" evidence="5">
    <location>
        <begin position="12"/>
        <end position="25"/>
    </location>
</feature>
<dbReference type="Pfam" id="PF00069">
    <property type="entry name" value="Pkinase"/>
    <property type="match status" value="1"/>
</dbReference>
<accession>A0A067BZ86</accession>
<dbReference type="KEGG" id="spar:SPRG_14298"/>
<evidence type="ECO:0000256" key="3">
    <source>
        <dbReference type="PROSITE-ProRule" id="PRU10141"/>
    </source>
</evidence>
<dbReference type="GO" id="GO:0004674">
    <property type="term" value="F:protein serine/threonine kinase activity"/>
    <property type="evidence" value="ECO:0007669"/>
    <property type="project" value="UniProtKB-KW"/>
</dbReference>
<dbReference type="PROSITE" id="PS50011">
    <property type="entry name" value="PROTEIN_KINASE_DOM"/>
    <property type="match status" value="1"/>
</dbReference>
<dbReference type="Gene3D" id="1.10.510.10">
    <property type="entry name" value="Transferase(Phosphotransferase) domain 1"/>
    <property type="match status" value="1"/>
</dbReference>
<dbReference type="SMART" id="SM00220">
    <property type="entry name" value="S_TKc"/>
    <property type="match status" value="1"/>
</dbReference>
<dbReference type="InterPro" id="IPR011009">
    <property type="entry name" value="Kinase-like_dom_sf"/>
</dbReference>
<evidence type="ECO:0000256" key="1">
    <source>
        <dbReference type="ARBA" id="ARBA00022741"/>
    </source>
</evidence>
<reference evidence="7 8" key="1">
    <citation type="journal article" date="2013" name="PLoS Genet.">
        <title>Distinctive expansion of potential virulence genes in the genome of the oomycete fish pathogen Saprolegnia parasitica.</title>
        <authorList>
            <person name="Jiang R.H."/>
            <person name="de Bruijn I."/>
            <person name="Haas B.J."/>
            <person name="Belmonte R."/>
            <person name="Lobach L."/>
            <person name="Christie J."/>
            <person name="van den Ackerveken G."/>
            <person name="Bottin A."/>
            <person name="Bulone V."/>
            <person name="Diaz-Moreno S.M."/>
            <person name="Dumas B."/>
            <person name="Fan L."/>
            <person name="Gaulin E."/>
            <person name="Govers F."/>
            <person name="Grenville-Briggs L.J."/>
            <person name="Horner N.R."/>
            <person name="Levin J.Z."/>
            <person name="Mammella M."/>
            <person name="Meijer H.J."/>
            <person name="Morris P."/>
            <person name="Nusbaum C."/>
            <person name="Oome S."/>
            <person name="Phillips A.J."/>
            <person name="van Rooyen D."/>
            <person name="Rzeszutek E."/>
            <person name="Saraiva M."/>
            <person name="Secombes C.J."/>
            <person name="Seidl M.F."/>
            <person name="Snel B."/>
            <person name="Stassen J.H."/>
            <person name="Sykes S."/>
            <person name="Tripathy S."/>
            <person name="van den Berg H."/>
            <person name="Vega-Arreguin J.C."/>
            <person name="Wawra S."/>
            <person name="Young S.K."/>
            <person name="Zeng Q."/>
            <person name="Dieguez-Uribeondo J."/>
            <person name="Russ C."/>
            <person name="Tyler B.M."/>
            <person name="van West P."/>
        </authorList>
    </citation>
    <scope>NUCLEOTIDE SEQUENCE [LARGE SCALE GENOMIC DNA]</scope>
    <source>
        <strain evidence="7 8">CBS 223.65</strain>
    </source>
</reference>
<dbReference type="InterPro" id="IPR008271">
    <property type="entry name" value="Ser/Thr_kinase_AS"/>
</dbReference>
<comment type="similarity">
    <text evidence="4">Belongs to the protein kinase superfamily.</text>
</comment>
<dbReference type="InterPro" id="IPR017441">
    <property type="entry name" value="Protein_kinase_ATP_BS"/>
</dbReference>
<feature type="domain" description="Protein kinase" evidence="6">
    <location>
        <begin position="171"/>
        <end position="447"/>
    </location>
</feature>
<dbReference type="OrthoDB" id="68483at2759"/>
<dbReference type="AlphaFoldDB" id="A0A067BZ86"/>
<keyword evidence="8" id="KW-1185">Reference proteome</keyword>
<dbReference type="VEuPathDB" id="FungiDB:SPRG_14298"/>
<dbReference type="GO" id="GO:0005524">
    <property type="term" value="F:ATP binding"/>
    <property type="evidence" value="ECO:0007669"/>
    <property type="project" value="UniProtKB-UniRule"/>
</dbReference>
<dbReference type="InterPro" id="IPR000719">
    <property type="entry name" value="Prot_kinase_dom"/>
</dbReference>
<dbReference type="PANTHER" id="PTHR24347">
    <property type="entry name" value="SERINE/THREONINE-PROTEIN KINASE"/>
    <property type="match status" value="1"/>
</dbReference>
<evidence type="ECO:0000256" key="4">
    <source>
        <dbReference type="RuleBase" id="RU000304"/>
    </source>
</evidence>
<keyword evidence="4" id="KW-0723">Serine/threonine-protein kinase</keyword>
<keyword evidence="1 3" id="KW-0547">Nucleotide-binding</keyword>
<feature type="region of interest" description="Disordered" evidence="5">
    <location>
        <begin position="1"/>
        <end position="25"/>
    </location>
</feature>
<evidence type="ECO:0000313" key="7">
    <source>
        <dbReference type="EMBL" id="KDO19621.1"/>
    </source>
</evidence>
<evidence type="ECO:0000256" key="5">
    <source>
        <dbReference type="SAM" id="MobiDB-lite"/>
    </source>
</evidence>
<dbReference type="PROSITE" id="PS00107">
    <property type="entry name" value="PROTEIN_KINASE_ATP"/>
    <property type="match status" value="1"/>
</dbReference>
<gene>
    <name evidence="7" type="ORF">SPRG_14298</name>
</gene>
<dbReference type="SUPFAM" id="SSF50729">
    <property type="entry name" value="PH domain-like"/>
    <property type="match status" value="1"/>
</dbReference>
<proteinExistence type="inferred from homology"/>